<accession>A0A4Q5A180</accession>
<sequence length="300" mass="34087">MQRCIIAPSHNDRCMLLRRVQQGQILQPVRGMYIDSAYWNGLHSDERMRHITRAYAHAHPNWIFEGLTAACIHRLDHDYELPHRTISVMVPSPPNARAPHWMQYRQCEDAEYVIVDGVKVTPLAKTVADCLCTHDFCNGLQMCNDALRRGVTRAAITDTLESMPHATAGAWNVVHHATPRCENGGESRALAVMIEGGLQVPQLQREFHCAQNGETRRADYCWATESGLIVGELDGREKYIDPTMTGGRMVEEIVDDERMRVDTLMKCGVIRIVRFRVRETFDPPAFIDKLMKAGVPRVLR</sequence>
<organism evidence="1 2">
    <name type="scientific">Bifidobacterium pseudolongum subsp. globosum</name>
    <dbReference type="NCBI Taxonomy" id="1690"/>
    <lineage>
        <taxon>Bacteria</taxon>
        <taxon>Bacillati</taxon>
        <taxon>Actinomycetota</taxon>
        <taxon>Actinomycetes</taxon>
        <taxon>Bifidobacteriales</taxon>
        <taxon>Bifidobacteriaceae</taxon>
        <taxon>Bifidobacterium</taxon>
    </lineage>
</organism>
<dbReference type="AlphaFoldDB" id="A0A4Q5A180"/>
<dbReference type="Proteomes" id="UP000292568">
    <property type="component" value="Unassembled WGS sequence"/>
</dbReference>
<protein>
    <recommendedName>
        <fullName evidence="3">CTP synthase</fullName>
    </recommendedName>
</protein>
<comment type="caution">
    <text evidence="1">The sequence shown here is derived from an EMBL/GenBank/DDBJ whole genome shotgun (WGS) entry which is preliminary data.</text>
</comment>
<reference evidence="1 2" key="1">
    <citation type="submission" date="2018-12" db="EMBL/GenBank/DDBJ databases">
        <title>Unveiling genomic diversity among members of the Bifidobacterium pseudolongum species, a widely distributed gut commensal of the animal kingdom.</title>
        <authorList>
            <person name="Lugli G.A."/>
            <person name="Duranti S."/>
            <person name="Albert K."/>
            <person name="Mancabelli L."/>
            <person name="Napoli S."/>
            <person name="Viappiani A."/>
            <person name="Anzalone R."/>
            <person name="Longhi G."/>
            <person name="Milani C."/>
            <person name="Turroni F."/>
            <person name="Alessandri G."/>
            <person name="Sela D.A."/>
            <person name="Van Sinderen D."/>
            <person name="Ventura M."/>
        </authorList>
    </citation>
    <scope>NUCLEOTIDE SEQUENCE [LARGE SCALE GENOMIC DNA]</scope>
    <source>
        <strain evidence="1 2">2093B</strain>
    </source>
</reference>
<evidence type="ECO:0008006" key="3">
    <source>
        <dbReference type="Google" id="ProtNLM"/>
    </source>
</evidence>
<evidence type="ECO:0000313" key="2">
    <source>
        <dbReference type="Proteomes" id="UP000292568"/>
    </source>
</evidence>
<gene>
    <name evidence="1" type="ORF">PG2093B_1310</name>
</gene>
<evidence type="ECO:0000313" key="1">
    <source>
        <dbReference type="EMBL" id="RYQ09916.1"/>
    </source>
</evidence>
<name>A0A4Q5A180_9BIFI</name>
<dbReference type="EMBL" id="RYUH01000012">
    <property type="protein sequence ID" value="RYQ09916.1"/>
    <property type="molecule type" value="Genomic_DNA"/>
</dbReference>
<proteinExistence type="predicted"/>